<evidence type="ECO:0000256" key="1">
    <source>
        <dbReference type="SAM" id="MobiDB-lite"/>
    </source>
</evidence>
<evidence type="ECO:0000313" key="3">
    <source>
        <dbReference type="Proteomes" id="UP000449547"/>
    </source>
</evidence>
<name>A0A642UR67_DIURU</name>
<dbReference type="EMBL" id="SWFT01000066">
    <property type="protein sequence ID" value="KAA8903779.1"/>
    <property type="molecule type" value="Genomic_DNA"/>
</dbReference>
<comment type="caution">
    <text evidence="2">The sequence shown here is derived from an EMBL/GenBank/DDBJ whole genome shotgun (WGS) entry which is preliminary data.</text>
</comment>
<evidence type="ECO:0000313" key="2">
    <source>
        <dbReference type="EMBL" id="KAA8903779.1"/>
    </source>
</evidence>
<accession>A0A642UR67</accession>
<dbReference type="RefSeq" id="XP_034012985.1">
    <property type="nucleotide sequence ID" value="XM_034154926.1"/>
</dbReference>
<organism evidence="2 3">
    <name type="scientific">Diutina rugosa</name>
    <name type="common">Yeast</name>
    <name type="synonym">Candida rugosa</name>
    <dbReference type="NCBI Taxonomy" id="5481"/>
    <lineage>
        <taxon>Eukaryota</taxon>
        <taxon>Fungi</taxon>
        <taxon>Dikarya</taxon>
        <taxon>Ascomycota</taxon>
        <taxon>Saccharomycotina</taxon>
        <taxon>Pichiomycetes</taxon>
        <taxon>Debaryomycetaceae</taxon>
        <taxon>Diutina</taxon>
    </lineage>
</organism>
<dbReference type="GeneID" id="54780942"/>
<keyword evidence="3" id="KW-1185">Reference proteome</keyword>
<protein>
    <submittedName>
        <fullName evidence="2">Uncharacterized protein</fullName>
    </submittedName>
</protein>
<gene>
    <name evidence="2" type="ORF">DIURU_002291</name>
</gene>
<reference evidence="2 3" key="1">
    <citation type="submission" date="2019-07" db="EMBL/GenBank/DDBJ databases">
        <title>Genome assembly of two rare yeast pathogens: Diutina rugosa and Trichomonascus ciferrii.</title>
        <authorList>
            <person name="Mixao V."/>
            <person name="Saus E."/>
            <person name="Hansen A."/>
            <person name="Lass-Flor C."/>
            <person name="Gabaldon T."/>
        </authorList>
    </citation>
    <scope>NUCLEOTIDE SEQUENCE [LARGE SCALE GENOMIC DNA]</scope>
    <source>
        <strain evidence="2 3">CBS 613</strain>
    </source>
</reference>
<dbReference type="VEuPathDB" id="FungiDB:DIURU_002291"/>
<dbReference type="Proteomes" id="UP000449547">
    <property type="component" value="Unassembled WGS sequence"/>
</dbReference>
<feature type="region of interest" description="Disordered" evidence="1">
    <location>
        <begin position="1"/>
        <end position="33"/>
    </location>
</feature>
<proteinExistence type="predicted"/>
<dbReference type="AlphaFoldDB" id="A0A642UR67"/>
<sequence length="237" mass="26742">MNSSLPAGSSDPRADSGHNFNVHTMSEPPSKPQLENSIEIKYHHPSTIMASPQLQRFLGQCTQTEQASVEVALHTTLAKAITRDIQIRSVFIDIASRLIRPMVYATAKEKNTAIESIKGCGEVWEQEYEKIKSEWVLELVVALGGSKQNLLDDERDRQKALNERAYLRIEQILSSLVGFHDKHRKTLESGIKQYQFVWDAINAGFADMMNESIMELAKTLHRESLQRALSEISLPPL</sequence>